<comment type="caution">
    <text evidence="1">The sequence shown here is derived from an EMBL/GenBank/DDBJ whole genome shotgun (WGS) entry which is preliminary data.</text>
</comment>
<sequence>MSESTHTLNLVITPDELLDLIINGEESLATINIKTQATLRSVTDHSVLKRKDGSVLHMFKAILTIGEIYEHDADISLTRQKDALEYTGTLTFKQFHGGPMAD</sequence>
<accession>A0A1F5FP25</accession>
<evidence type="ECO:0000313" key="1">
    <source>
        <dbReference type="EMBL" id="OGD81395.1"/>
    </source>
</evidence>
<dbReference type="EMBL" id="MFAQ01000045">
    <property type="protein sequence ID" value="OGD81395.1"/>
    <property type="molecule type" value="Genomic_DNA"/>
</dbReference>
<dbReference type="AlphaFoldDB" id="A0A1F5FP25"/>
<gene>
    <name evidence="1" type="ORF">A2572_01180</name>
</gene>
<organism evidence="1 2">
    <name type="scientific">Candidatus Collierbacteria bacterium RIFOXYD1_FULL_40_9</name>
    <dbReference type="NCBI Taxonomy" id="1817731"/>
    <lineage>
        <taxon>Bacteria</taxon>
        <taxon>Candidatus Collieribacteriota</taxon>
    </lineage>
</organism>
<reference evidence="1 2" key="1">
    <citation type="journal article" date="2016" name="Nat. Commun.">
        <title>Thousands of microbial genomes shed light on interconnected biogeochemical processes in an aquifer system.</title>
        <authorList>
            <person name="Anantharaman K."/>
            <person name="Brown C.T."/>
            <person name="Hug L.A."/>
            <person name="Sharon I."/>
            <person name="Castelle C.J."/>
            <person name="Probst A.J."/>
            <person name="Thomas B.C."/>
            <person name="Singh A."/>
            <person name="Wilkins M.J."/>
            <person name="Karaoz U."/>
            <person name="Brodie E.L."/>
            <person name="Williams K.H."/>
            <person name="Hubbard S.S."/>
            <person name="Banfield J.F."/>
        </authorList>
    </citation>
    <scope>NUCLEOTIDE SEQUENCE [LARGE SCALE GENOMIC DNA]</scope>
</reference>
<protein>
    <submittedName>
        <fullName evidence="1">Uncharacterized protein</fullName>
    </submittedName>
</protein>
<name>A0A1F5FP25_9BACT</name>
<proteinExistence type="predicted"/>
<dbReference type="Proteomes" id="UP000179237">
    <property type="component" value="Unassembled WGS sequence"/>
</dbReference>
<evidence type="ECO:0000313" key="2">
    <source>
        <dbReference type="Proteomes" id="UP000179237"/>
    </source>
</evidence>